<dbReference type="EMBL" id="BK016126">
    <property type="protein sequence ID" value="DAF97095.1"/>
    <property type="molecule type" value="Genomic_DNA"/>
</dbReference>
<dbReference type="GO" id="GO:0032259">
    <property type="term" value="P:methylation"/>
    <property type="evidence" value="ECO:0007669"/>
    <property type="project" value="UniProtKB-KW"/>
</dbReference>
<dbReference type="Gene3D" id="3.40.50.150">
    <property type="entry name" value="Vaccinia Virus protein VP39"/>
    <property type="match status" value="1"/>
</dbReference>
<evidence type="ECO:0000313" key="4">
    <source>
        <dbReference type="EMBL" id="DAF97095.1"/>
    </source>
</evidence>
<dbReference type="InterPro" id="IPR001091">
    <property type="entry name" value="RM_Methyltransferase"/>
</dbReference>
<dbReference type="PRINTS" id="PR00508">
    <property type="entry name" value="S21N4MTFRASE"/>
</dbReference>
<dbReference type="GO" id="GO:0008170">
    <property type="term" value="F:N-methyltransferase activity"/>
    <property type="evidence" value="ECO:0007669"/>
    <property type="project" value="InterPro"/>
</dbReference>
<protein>
    <submittedName>
        <fullName evidence="4">Adenine specific DNA methyltransferase</fullName>
    </submittedName>
</protein>
<name>A0A8S5URJ4_9CAUD</name>
<accession>A0A8S5URJ4</accession>
<reference evidence="4" key="1">
    <citation type="journal article" date="2021" name="Proc. Natl. Acad. Sci. U.S.A.">
        <title>A Catalog of Tens of Thousands of Viruses from Human Metagenomes Reveals Hidden Associations with Chronic Diseases.</title>
        <authorList>
            <person name="Tisza M.J."/>
            <person name="Buck C.B."/>
        </authorList>
    </citation>
    <scope>NUCLEOTIDE SEQUENCE</scope>
    <source>
        <strain evidence="4">Cthae16</strain>
    </source>
</reference>
<evidence type="ECO:0000256" key="2">
    <source>
        <dbReference type="ARBA" id="ARBA00022679"/>
    </source>
</evidence>
<sequence>MVLGRQDYQWRHEPCLYGWKAGAGHLWASDRKQTTVLEFDRPTKNKEHPTMKPVKLIDYQIKNNTKGGDVVLDLFGGSGTTVIACEQNGRKAYVMELDPKYCDVIVRRWEKLTGEKAVIIKQ</sequence>
<keyword evidence="1 4" id="KW-0489">Methyltransferase</keyword>
<dbReference type="SUPFAM" id="SSF53335">
    <property type="entry name" value="S-adenosyl-L-methionine-dependent methyltransferases"/>
    <property type="match status" value="1"/>
</dbReference>
<dbReference type="GO" id="GO:0003677">
    <property type="term" value="F:DNA binding"/>
    <property type="evidence" value="ECO:0007669"/>
    <property type="project" value="InterPro"/>
</dbReference>
<evidence type="ECO:0000259" key="3">
    <source>
        <dbReference type="Pfam" id="PF01555"/>
    </source>
</evidence>
<proteinExistence type="predicted"/>
<organism evidence="4">
    <name type="scientific">Siphoviridae sp. cthae16</name>
    <dbReference type="NCBI Taxonomy" id="2825617"/>
    <lineage>
        <taxon>Viruses</taxon>
        <taxon>Duplodnaviria</taxon>
        <taxon>Heunggongvirae</taxon>
        <taxon>Uroviricota</taxon>
        <taxon>Caudoviricetes</taxon>
    </lineage>
</organism>
<keyword evidence="2" id="KW-0808">Transferase</keyword>
<feature type="domain" description="DNA methylase N-4/N-6" evidence="3">
    <location>
        <begin position="40"/>
        <end position="106"/>
    </location>
</feature>
<dbReference type="InterPro" id="IPR002941">
    <property type="entry name" value="DNA_methylase_N4/N6"/>
</dbReference>
<dbReference type="Pfam" id="PF01555">
    <property type="entry name" value="N6_N4_Mtase"/>
    <property type="match status" value="1"/>
</dbReference>
<dbReference type="InterPro" id="IPR029063">
    <property type="entry name" value="SAM-dependent_MTases_sf"/>
</dbReference>
<evidence type="ECO:0000256" key="1">
    <source>
        <dbReference type="ARBA" id="ARBA00022603"/>
    </source>
</evidence>